<feature type="region of interest" description="Disordered" evidence="1">
    <location>
        <begin position="50"/>
        <end position="71"/>
    </location>
</feature>
<proteinExistence type="predicted"/>
<accession>A0A418CAI2</accession>
<feature type="region of interest" description="Disordered" evidence="1">
    <location>
        <begin position="164"/>
        <end position="199"/>
    </location>
</feature>
<sequence>VHFGIEAMASSIISTLRMGCYIDYDAVVSVECCEDEPRADSVDRHAVQALPIPSGSTNPPTASPSNAPSAFDPSWRIKCMTELTSSKQKKAKWGKVSVLRRALGQREYDVTETTVVCDATTIGDGDNDPDTVTIDSAPVTTLDTVRTIPDDTPVDQDTTLLLLHQPSPKEDTPEKVPPADDKPPRARRRHGAAEVKTPKRTVKSSWFYEKLSVKGEFKQEKAYEPHVMELQRETFAQSIELNTGVSLVQGVSKYLGPNRRETMSAMSRQGFQVEITANTRSSPSLNAPNNDKYASTPSRVKKLKYIREFPSPKAEVVTVLKAPDDRHRMAWLT</sequence>
<feature type="compositionally biased region" description="Low complexity" evidence="1">
    <location>
        <begin position="53"/>
        <end position="70"/>
    </location>
</feature>
<dbReference type="EMBL" id="QUTB01002914">
    <property type="protein sequence ID" value="RHY70682.1"/>
    <property type="molecule type" value="Genomic_DNA"/>
</dbReference>
<feature type="compositionally biased region" description="Basic and acidic residues" evidence="1">
    <location>
        <begin position="167"/>
        <end position="184"/>
    </location>
</feature>
<organism evidence="2 3">
    <name type="scientific">Aphanomyces astaci</name>
    <name type="common">Crayfish plague agent</name>
    <dbReference type="NCBI Taxonomy" id="112090"/>
    <lineage>
        <taxon>Eukaryota</taxon>
        <taxon>Sar</taxon>
        <taxon>Stramenopiles</taxon>
        <taxon>Oomycota</taxon>
        <taxon>Saprolegniomycetes</taxon>
        <taxon>Saprolegniales</taxon>
        <taxon>Verrucalvaceae</taxon>
        <taxon>Aphanomyces</taxon>
    </lineage>
</organism>
<gene>
    <name evidence="2" type="ORF">DYB34_000347</name>
</gene>
<dbReference type="Proteomes" id="UP000283543">
    <property type="component" value="Unassembled WGS sequence"/>
</dbReference>
<dbReference type="AlphaFoldDB" id="A0A418CAI2"/>
<name>A0A418CAI2_APHAT</name>
<protein>
    <submittedName>
        <fullName evidence="2">Uncharacterized protein</fullName>
    </submittedName>
</protein>
<reference evidence="2 3" key="1">
    <citation type="submission" date="2018-08" db="EMBL/GenBank/DDBJ databases">
        <title>Aphanomyces genome sequencing and annotation.</title>
        <authorList>
            <person name="Minardi D."/>
            <person name="Oidtmann B."/>
            <person name="Van Der Giezen M."/>
            <person name="Studholme D.J."/>
        </authorList>
    </citation>
    <scope>NUCLEOTIDE SEQUENCE [LARGE SCALE GENOMIC DNA]</scope>
    <source>
        <strain evidence="2 3">Si</strain>
    </source>
</reference>
<evidence type="ECO:0000313" key="3">
    <source>
        <dbReference type="Proteomes" id="UP000283543"/>
    </source>
</evidence>
<evidence type="ECO:0000256" key="1">
    <source>
        <dbReference type="SAM" id="MobiDB-lite"/>
    </source>
</evidence>
<feature type="non-terminal residue" evidence="2">
    <location>
        <position position="1"/>
    </location>
</feature>
<comment type="caution">
    <text evidence="2">The sequence shown here is derived from an EMBL/GenBank/DDBJ whole genome shotgun (WGS) entry which is preliminary data.</text>
</comment>
<evidence type="ECO:0000313" key="2">
    <source>
        <dbReference type="EMBL" id="RHY70682.1"/>
    </source>
</evidence>